<evidence type="ECO:0000313" key="1">
    <source>
        <dbReference type="EMBL" id="RKG94746.1"/>
    </source>
</evidence>
<name>A0A3A8JIH0_9BACT</name>
<accession>A0A3A8JIH0</accession>
<gene>
    <name evidence="1" type="ORF">D7X32_41230</name>
</gene>
<proteinExistence type="predicted"/>
<evidence type="ECO:0000313" key="2">
    <source>
        <dbReference type="Proteomes" id="UP000268313"/>
    </source>
</evidence>
<sequence>MTSKNLAPVGNLPVAGIGDVLQGIRTITECVRDIAKEQTEQTRLRENARVNVEHIHAMRDVLMHHLDRSFDERKENFRQLFERLDGAIQGNNVQMASAVLDSVVKLADASPFKALQDVAATRAALGQKGQEWKF</sequence>
<organism evidence="1 2">
    <name type="scientific">Corallococcus carmarthensis</name>
    <dbReference type="NCBI Taxonomy" id="2316728"/>
    <lineage>
        <taxon>Bacteria</taxon>
        <taxon>Pseudomonadati</taxon>
        <taxon>Myxococcota</taxon>
        <taxon>Myxococcia</taxon>
        <taxon>Myxococcales</taxon>
        <taxon>Cystobacterineae</taxon>
        <taxon>Myxococcaceae</taxon>
        <taxon>Corallococcus</taxon>
    </lineage>
</organism>
<dbReference type="EMBL" id="RAWE01000309">
    <property type="protein sequence ID" value="RKG94746.1"/>
    <property type="molecule type" value="Genomic_DNA"/>
</dbReference>
<dbReference type="AlphaFoldDB" id="A0A3A8JIH0"/>
<protein>
    <submittedName>
        <fullName evidence="1">Uncharacterized protein</fullName>
    </submittedName>
</protein>
<dbReference type="Proteomes" id="UP000268313">
    <property type="component" value="Unassembled WGS sequence"/>
</dbReference>
<dbReference type="RefSeq" id="WP_120607987.1">
    <property type="nucleotide sequence ID" value="NZ_JABFJX010000384.1"/>
</dbReference>
<keyword evidence="2" id="KW-1185">Reference proteome</keyword>
<comment type="caution">
    <text evidence="1">The sequence shown here is derived from an EMBL/GenBank/DDBJ whole genome shotgun (WGS) entry which is preliminary data.</text>
</comment>
<reference evidence="2" key="1">
    <citation type="submission" date="2018-09" db="EMBL/GenBank/DDBJ databases">
        <authorList>
            <person name="Livingstone P.G."/>
            <person name="Whitworth D.E."/>
        </authorList>
    </citation>
    <scope>NUCLEOTIDE SEQUENCE [LARGE SCALE GENOMIC DNA]</scope>
    <source>
        <strain evidence="2">CA043D</strain>
    </source>
</reference>
<dbReference type="OrthoDB" id="456914at2"/>